<keyword evidence="4" id="KW-1185">Reference proteome</keyword>
<keyword evidence="1" id="KW-0472">Membrane</keyword>
<dbReference type="EMBL" id="JALGAR010000001">
    <property type="protein sequence ID" value="MCI4657146.1"/>
    <property type="molecule type" value="Genomic_DNA"/>
</dbReference>
<accession>A0AA41QT27</accession>
<dbReference type="InterPro" id="IPR028087">
    <property type="entry name" value="Tad_N"/>
</dbReference>
<evidence type="ECO:0000256" key="1">
    <source>
        <dbReference type="SAM" id="Phobius"/>
    </source>
</evidence>
<organism evidence="3 4">
    <name type="scientific">Cryobacterium zhongshanensis</name>
    <dbReference type="NCBI Taxonomy" id="2928153"/>
    <lineage>
        <taxon>Bacteria</taxon>
        <taxon>Bacillati</taxon>
        <taxon>Actinomycetota</taxon>
        <taxon>Actinomycetes</taxon>
        <taxon>Micrococcales</taxon>
        <taxon>Microbacteriaceae</taxon>
        <taxon>Cryobacterium</taxon>
    </lineage>
</organism>
<dbReference type="AlphaFoldDB" id="A0AA41QT27"/>
<proteinExistence type="predicted"/>
<feature type="transmembrane region" description="Helical" evidence="1">
    <location>
        <begin position="32"/>
        <end position="53"/>
    </location>
</feature>
<feature type="domain" description="Putative Flp pilus-assembly TadG-like N-terminal" evidence="2">
    <location>
        <begin position="25"/>
        <end position="70"/>
    </location>
</feature>
<name>A0AA41QT27_9MICO</name>
<evidence type="ECO:0000259" key="2">
    <source>
        <dbReference type="Pfam" id="PF13400"/>
    </source>
</evidence>
<dbReference type="Proteomes" id="UP001165341">
    <property type="component" value="Unassembled WGS sequence"/>
</dbReference>
<keyword evidence="1" id="KW-0812">Transmembrane</keyword>
<evidence type="ECO:0000313" key="4">
    <source>
        <dbReference type="Proteomes" id="UP001165341"/>
    </source>
</evidence>
<evidence type="ECO:0000313" key="3">
    <source>
        <dbReference type="EMBL" id="MCI4657146.1"/>
    </source>
</evidence>
<sequence>MTVRRGTVPDARAPGVPADRPDDAGSTLLLTIFYGFLALVVILLVIAASSLYLERKRLLTLADGAALAAAEAYALDTVTVAPDGSTAPLRTELDSTAVRAAADAYLAAAPHATLEDLVVTRAASADGQSATVSLSAYWRPPVLTLVLPAGVRLEVTAVARSVFR</sequence>
<dbReference type="Pfam" id="PF13400">
    <property type="entry name" value="Tad"/>
    <property type="match status" value="1"/>
</dbReference>
<dbReference type="RefSeq" id="WP_243011135.1">
    <property type="nucleotide sequence ID" value="NZ_JALGAR010000001.1"/>
</dbReference>
<gene>
    <name evidence="3" type="ORF">MQH31_04875</name>
</gene>
<keyword evidence="1" id="KW-1133">Transmembrane helix</keyword>
<protein>
    <submittedName>
        <fullName evidence="3">Pilus assembly protein TadG-related protein</fullName>
    </submittedName>
</protein>
<comment type="caution">
    <text evidence="3">The sequence shown here is derived from an EMBL/GenBank/DDBJ whole genome shotgun (WGS) entry which is preliminary data.</text>
</comment>
<reference evidence="3" key="1">
    <citation type="submission" date="2022-03" db="EMBL/GenBank/DDBJ databases">
        <title>Cryobacterium sp. nov. strain ZS14-85, isolated from Antarctic soil.</title>
        <authorList>
            <person name="Li J."/>
            <person name="Niu G."/>
        </authorList>
    </citation>
    <scope>NUCLEOTIDE SEQUENCE</scope>
    <source>
        <strain evidence="3">ZS14-85</strain>
    </source>
</reference>